<dbReference type="RefSeq" id="WP_073095357.1">
    <property type="nucleotide sequence ID" value="NZ_FRCY01000009.1"/>
</dbReference>
<gene>
    <name evidence="2" type="ORF">SAMN04488057_10930</name>
</gene>
<dbReference type="EMBL" id="FRCY01000009">
    <property type="protein sequence ID" value="SHN17072.1"/>
    <property type="molecule type" value="Genomic_DNA"/>
</dbReference>
<feature type="domain" description="VOC" evidence="1">
    <location>
        <begin position="153"/>
        <end position="272"/>
    </location>
</feature>
<dbReference type="Proteomes" id="UP000184513">
    <property type="component" value="Unassembled WGS sequence"/>
</dbReference>
<dbReference type="Gene3D" id="3.10.180.10">
    <property type="entry name" value="2,3-Dihydroxybiphenyl 1,2-Dioxygenase, domain 1"/>
    <property type="match status" value="2"/>
</dbReference>
<dbReference type="AlphaFoldDB" id="A0A1M7PIN8"/>
<dbReference type="Pfam" id="PF00903">
    <property type="entry name" value="Glyoxalase"/>
    <property type="match status" value="2"/>
</dbReference>
<dbReference type="SUPFAM" id="SSF54593">
    <property type="entry name" value="Glyoxalase/Bleomycin resistance protein/Dihydroxybiphenyl dioxygenase"/>
    <property type="match status" value="1"/>
</dbReference>
<feature type="domain" description="VOC" evidence="1">
    <location>
        <begin position="7"/>
        <end position="132"/>
    </location>
</feature>
<name>A0A1M7PIN8_9BACT</name>
<dbReference type="InterPro" id="IPR004360">
    <property type="entry name" value="Glyas_Fos-R_dOase_dom"/>
</dbReference>
<reference evidence="2 3" key="1">
    <citation type="submission" date="2016-11" db="EMBL/GenBank/DDBJ databases">
        <authorList>
            <person name="Jaros S."/>
            <person name="Januszkiewicz K."/>
            <person name="Wedrychowicz H."/>
        </authorList>
    </citation>
    <scope>NUCLEOTIDE SEQUENCE [LARGE SCALE GENOMIC DNA]</scope>
    <source>
        <strain evidence="2 3">CGMCC 1.6102</strain>
    </source>
</reference>
<evidence type="ECO:0000313" key="2">
    <source>
        <dbReference type="EMBL" id="SHN17072.1"/>
    </source>
</evidence>
<dbReference type="PANTHER" id="PTHR36110">
    <property type="entry name" value="RING-CLEAVING DIOXYGENASE MHQE-RELATED"/>
    <property type="match status" value="1"/>
</dbReference>
<dbReference type="CDD" id="cd08347">
    <property type="entry name" value="PcpA_C_like"/>
    <property type="match status" value="1"/>
</dbReference>
<dbReference type="PROSITE" id="PS51819">
    <property type="entry name" value="VOC"/>
    <property type="match status" value="2"/>
</dbReference>
<organism evidence="2 3">
    <name type="scientific">Cyclobacterium lianum</name>
    <dbReference type="NCBI Taxonomy" id="388280"/>
    <lineage>
        <taxon>Bacteria</taxon>
        <taxon>Pseudomonadati</taxon>
        <taxon>Bacteroidota</taxon>
        <taxon>Cytophagia</taxon>
        <taxon>Cytophagales</taxon>
        <taxon>Cyclobacteriaceae</taxon>
        <taxon>Cyclobacterium</taxon>
    </lineage>
</organism>
<protein>
    <submittedName>
        <fullName evidence="2">Glyoxalase family protein</fullName>
    </submittedName>
</protein>
<proteinExistence type="predicted"/>
<evidence type="ECO:0000259" key="1">
    <source>
        <dbReference type="PROSITE" id="PS51819"/>
    </source>
</evidence>
<dbReference type="STRING" id="388280.SAMN04488057_10930"/>
<sequence>MENLISGIHHITAIASDPQRNVDFYTQVLGLRLIKKTINFDAPGVYHFYFGTESGDPGTILTFFPFKAAAKGRRGLGEMTFTSFAVGPDSLDFWKERLRALGIPHSDTLERFGDPLIRFTDHDGMGIELVSVQHDQRSGWSGAGVPEAHAIKGFFGATLNIRDYRPTAEVLTEMLNYTLMEKEEGRRYRYGIEGRPAETVDLIVADPDSPAVQSAGSVHHLAFRTADGAHQLTVQRKLQDFGLPVTEVKDRNYFKSIYFREPGGVLFEVATDEPGFLIDESEETLGSALKLPDWAEPQRTRIEQQLDPIRVDYNASWKN</sequence>
<dbReference type="PANTHER" id="PTHR36110:SF2">
    <property type="entry name" value="RING-CLEAVING DIOXYGENASE MHQE-RELATED"/>
    <property type="match status" value="1"/>
</dbReference>
<evidence type="ECO:0000313" key="3">
    <source>
        <dbReference type="Proteomes" id="UP000184513"/>
    </source>
</evidence>
<dbReference type="InterPro" id="IPR029068">
    <property type="entry name" value="Glyas_Bleomycin-R_OHBP_Dase"/>
</dbReference>
<accession>A0A1M7PIN8</accession>
<dbReference type="InterPro" id="IPR052537">
    <property type="entry name" value="Extradiol_RC_dioxygenase"/>
</dbReference>
<keyword evidence="3" id="KW-1185">Reference proteome</keyword>
<dbReference type="OrthoDB" id="9785698at2"/>
<dbReference type="InterPro" id="IPR037523">
    <property type="entry name" value="VOC_core"/>
</dbReference>